<reference evidence="5 6" key="1">
    <citation type="submission" date="2016-02" db="EMBL/GenBank/DDBJ databases">
        <title>Draft genome sequence of Thermodesulfatator sp. S606.</title>
        <authorList>
            <person name="Lai Q."/>
            <person name="Cao J."/>
            <person name="Dupont S."/>
            <person name="Shao Z."/>
            <person name="Jebbar M."/>
            <person name="Alain K."/>
        </authorList>
    </citation>
    <scope>NUCLEOTIDE SEQUENCE [LARGE SCALE GENOMIC DNA]</scope>
    <source>
        <strain evidence="5 6">S606</strain>
    </source>
</reference>
<dbReference type="InterPro" id="IPR035938">
    <property type="entry name" value="Hemerythrin-like_sf"/>
</dbReference>
<dbReference type="STRING" id="1795632.TH606_10575"/>
<name>A0A177E6X5_9BACT</name>
<feature type="domain" description="Hemerythrin-like" evidence="4">
    <location>
        <begin position="12"/>
        <end position="132"/>
    </location>
</feature>
<accession>A0A177E6X5</accession>
<keyword evidence="2" id="KW-0479">Metal-binding</keyword>
<dbReference type="PANTHER" id="PTHR37164:SF1">
    <property type="entry name" value="BACTERIOHEMERYTHRIN"/>
    <property type="match status" value="1"/>
</dbReference>
<evidence type="ECO:0000313" key="5">
    <source>
        <dbReference type="EMBL" id="OAG26769.1"/>
    </source>
</evidence>
<proteinExistence type="inferred from homology"/>
<dbReference type="PANTHER" id="PTHR37164">
    <property type="entry name" value="BACTERIOHEMERYTHRIN"/>
    <property type="match status" value="1"/>
</dbReference>
<keyword evidence="3" id="KW-0408">Iron</keyword>
<evidence type="ECO:0000256" key="3">
    <source>
        <dbReference type="ARBA" id="ARBA00023004"/>
    </source>
</evidence>
<dbReference type="NCBIfam" id="TIGR02481">
    <property type="entry name" value="hemeryth_dom"/>
    <property type="match status" value="1"/>
</dbReference>
<dbReference type="RefSeq" id="WP_068543840.1">
    <property type="nucleotide sequence ID" value="NZ_LSFI01000070.1"/>
</dbReference>
<evidence type="ECO:0000256" key="1">
    <source>
        <dbReference type="ARBA" id="ARBA00010587"/>
    </source>
</evidence>
<dbReference type="Gene3D" id="1.20.120.50">
    <property type="entry name" value="Hemerythrin-like"/>
    <property type="match status" value="1"/>
</dbReference>
<dbReference type="EMBL" id="LSFI01000070">
    <property type="protein sequence ID" value="OAG26769.1"/>
    <property type="molecule type" value="Genomic_DNA"/>
</dbReference>
<evidence type="ECO:0000259" key="4">
    <source>
        <dbReference type="Pfam" id="PF01814"/>
    </source>
</evidence>
<dbReference type="InterPro" id="IPR012312">
    <property type="entry name" value="Hemerythrin-like"/>
</dbReference>
<dbReference type="InterPro" id="IPR012827">
    <property type="entry name" value="Hemerythrin_metal-bd"/>
</dbReference>
<comment type="similarity">
    <text evidence="1">Belongs to the hemerythrin family.</text>
</comment>
<dbReference type="NCBIfam" id="NF033749">
    <property type="entry name" value="bact_hemeryth"/>
    <property type="match status" value="1"/>
</dbReference>
<dbReference type="Proteomes" id="UP000076964">
    <property type="component" value="Unassembled WGS sequence"/>
</dbReference>
<dbReference type="CDD" id="cd12107">
    <property type="entry name" value="Hemerythrin"/>
    <property type="match status" value="1"/>
</dbReference>
<dbReference type="Pfam" id="PF01814">
    <property type="entry name" value="Hemerythrin"/>
    <property type="match status" value="1"/>
</dbReference>
<dbReference type="SUPFAM" id="SSF47188">
    <property type="entry name" value="Hemerythrin-like"/>
    <property type="match status" value="1"/>
</dbReference>
<protein>
    <recommendedName>
        <fullName evidence="4">Hemerythrin-like domain-containing protein</fullName>
    </recommendedName>
</protein>
<keyword evidence="6" id="KW-1185">Reference proteome</keyword>
<comment type="caution">
    <text evidence="5">The sequence shown here is derived from an EMBL/GenBank/DDBJ whole genome shotgun (WGS) entry which is preliminary data.</text>
</comment>
<dbReference type="InterPro" id="IPR050669">
    <property type="entry name" value="Hemerythrin"/>
</dbReference>
<evidence type="ECO:0000313" key="6">
    <source>
        <dbReference type="Proteomes" id="UP000076964"/>
    </source>
</evidence>
<gene>
    <name evidence="5" type="ORF">TH606_10575</name>
</gene>
<dbReference type="GO" id="GO:0046872">
    <property type="term" value="F:metal ion binding"/>
    <property type="evidence" value="ECO:0007669"/>
    <property type="project" value="UniProtKB-KW"/>
</dbReference>
<evidence type="ECO:0000256" key="2">
    <source>
        <dbReference type="ARBA" id="ARBA00022723"/>
    </source>
</evidence>
<dbReference type="AlphaFoldDB" id="A0A177E6X5"/>
<sequence length="150" mass="18204">MSFIKWQDEFLTGVSQIDTQHRQLIETLNRLHQLLRISPPKEEIYEVLEFLTQYTVEHFGTEEHFMKITPDFPQELRERHLKQHRYFIDKVQEFRGVLDDYHEGQSERRNILDLFAFLSYWLCEHIMKIDKETARYFREVPEASIQVASA</sequence>
<organism evidence="5 6">
    <name type="scientific">Thermodesulfatator autotrophicus</name>
    <dbReference type="NCBI Taxonomy" id="1795632"/>
    <lineage>
        <taxon>Bacteria</taxon>
        <taxon>Pseudomonadati</taxon>
        <taxon>Thermodesulfobacteriota</taxon>
        <taxon>Thermodesulfobacteria</taxon>
        <taxon>Thermodesulfobacteriales</taxon>
        <taxon>Thermodesulfatatoraceae</taxon>
        <taxon>Thermodesulfatator</taxon>
    </lineage>
</organism>
<dbReference type="OrthoDB" id="9774644at2"/>